<keyword evidence="2" id="KW-1185">Reference proteome</keyword>
<reference evidence="1 2" key="1">
    <citation type="submission" date="2020-10" db="EMBL/GenBank/DDBJ databases">
        <title>Sequencing the genomes of 1000 actinobacteria strains.</title>
        <authorList>
            <person name="Klenk H.-P."/>
        </authorList>
    </citation>
    <scope>NUCLEOTIDE SEQUENCE [LARGE SCALE GENOMIC DNA]</scope>
    <source>
        <strain evidence="1 2">DSM 7307</strain>
    </source>
</reference>
<gene>
    <name evidence="1" type="ORF">H4W29_002507</name>
</gene>
<dbReference type="EMBL" id="JADBEC010000001">
    <property type="protein sequence ID" value="MBE1505326.1"/>
    <property type="molecule type" value="Genomic_DNA"/>
</dbReference>
<name>A0ABR9IQ52_RHIVS</name>
<dbReference type="InterPro" id="IPR021848">
    <property type="entry name" value="HODM_asu-like"/>
</dbReference>
<organism evidence="1 2">
    <name type="scientific">Rhizobium viscosum</name>
    <name type="common">Arthrobacter viscosus</name>
    <dbReference type="NCBI Taxonomy" id="1673"/>
    <lineage>
        <taxon>Bacteria</taxon>
        <taxon>Pseudomonadati</taxon>
        <taxon>Pseudomonadota</taxon>
        <taxon>Alphaproteobacteria</taxon>
        <taxon>Hyphomicrobiales</taxon>
        <taxon>Rhizobiaceae</taxon>
        <taxon>Rhizobium/Agrobacterium group</taxon>
        <taxon>Rhizobium</taxon>
    </lineage>
</organism>
<evidence type="ECO:0000313" key="1">
    <source>
        <dbReference type="EMBL" id="MBE1505326.1"/>
    </source>
</evidence>
<evidence type="ECO:0000313" key="2">
    <source>
        <dbReference type="Proteomes" id="UP000620262"/>
    </source>
</evidence>
<dbReference type="Pfam" id="PF11927">
    <property type="entry name" value="HODM_asu-like"/>
    <property type="match status" value="1"/>
</dbReference>
<proteinExistence type="predicted"/>
<comment type="caution">
    <text evidence="1">The sequence shown here is derived from an EMBL/GenBank/DDBJ whole genome shotgun (WGS) entry which is preliminary data.</text>
</comment>
<evidence type="ECO:0008006" key="3">
    <source>
        <dbReference type="Google" id="ProtNLM"/>
    </source>
</evidence>
<dbReference type="Proteomes" id="UP000620262">
    <property type="component" value="Unassembled WGS sequence"/>
</dbReference>
<sequence length="290" mass="32882">MKHPTYTPPTYTPYDGSARPFTIGLMPFDPARWIEPDDDLNRYLEEKARLAVERLDDIFVAEDGTEAAQQEALDVLLAHLADRHPAMLRRDTSDLPPLFKAGSLIQDDLVLMRRKADGWHLVAAHVAFPSSWSLHEKFGRPMHEIHADVPGFGEGTRNATLIARIFDGLQSAQPVERLNWSVNTTDDLFLPISKHRRPPYAEAFTLDERFVRVERQTLRKLPVSGDILFTIRIYTDPVAAIARHPQARKLAASFADQLEALDDQQTAYKGLTLQRTELVRKLRALCSPDI</sequence>
<dbReference type="RefSeq" id="WP_192729204.1">
    <property type="nucleotide sequence ID" value="NZ_BAAAVL010000006.1"/>
</dbReference>
<protein>
    <recommendedName>
        <fullName evidence="3">DUF3445 domain-containing protein</fullName>
    </recommendedName>
</protein>
<accession>A0ABR9IQ52</accession>